<protein>
    <recommendedName>
        <fullName evidence="3">Dinitrogenase iron-molybdenum cofactor biosynthesis domain-containing protein</fullName>
    </recommendedName>
</protein>
<evidence type="ECO:0000259" key="3">
    <source>
        <dbReference type="Pfam" id="PF02579"/>
    </source>
</evidence>
<dbReference type="CDD" id="cd00853">
    <property type="entry name" value="NifX"/>
    <property type="match status" value="1"/>
</dbReference>
<reference evidence="5" key="1">
    <citation type="submission" date="2017-05" db="EMBL/GenBank/DDBJ databases">
        <title>Dechlorination kinetics govern the competition between two new strains of the genus Sulfurospirillum.</title>
        <authorList>
            <person name="Buttet G.F."/>
            <person name="Murray A.M."/>
            <person name="Goris T."/>
            <person name="Burion M."/>
            <person name="Lin B."/>
            <person name="Rolle M."/>
            <person name="Maillard J."/>
        </authorList>
    </citation>
    <scope>NUCLEOTIDE SEQUENCE [LARGE SCALE GENOMIC DNA]</scope>
    <source>
        <strain evidence="5">SL2-1</strain>
    </source>
</reference>
<gene>
    <name evidence="4" type="ORF">Sdiek1_1297</name>
</gene>
<accession>A0A1Y0HK32</accession>
<keyword evidence="5" id="KW-1185">Reference proteome</keyword>
<dbReference type="Pfam" id="PF02579">
    <property type="entry name" value="Nitro_FeMo-Co"/>
    <property type="match status" value="1"/>
</dbReference>
<dbReference type="InterPro" id="IPR003731">
    <property type="entry name" value="Di-Nase_FeMo-co_biosynth"/>
</dbReference>
<dbReference type="PANTHER" id="PTHR33937">
    <property type="entry name" value="IRON-MOLYBDENUM PROTEIN-RELATED-RELATED"/>
    <property type="match status" value="1"/>
</dbReference>
<evidence type="ECO:0000256" key="1">
    <source>
        <dbReference type="ARBA" id="ARBA00010285"/>
    </source>
</evidence>
<dbReference type="EMBL" id="CP021416">
    <property type="protein sequence ID" value="ARU48461.1"/>
    <property type="molecule type" value="Genomic_DNA"/>
</dbReference>
<evidence type="ECO:0000256" key="2">
    <source>
        <dbReference type="ARBA" id="ARBA00023231"/>
    </source>
</evidence>
<dbReference type="InterPro" id="IPR036105">
    <property type="entry name" value="DiNase_FeMo-co_biosyn_sf"/>
</dbReference>
<dbReference type="AlphaFoldDB" id="A0A1Y0HK32"/>
<organism evidence="4 5">
    <name type="scientific">Sulfurospirillum diekertiae</name>
    <dbReference type="NCBI Taxonomy" id="1854492"/>
    <lineage>
        <taxon>Bacteria</taxon>
        <taxon>Pseudomonadati</taxon>
        <taxon>Campylobacterota</taxon>
        <taxon>Epsilonproteobacteria</taxon>
        <taxon>Campylobacterales</taxon>
        <taxon>Sulfurospirillaceae</taxon>
        <taxon>Sulfurospirillum</taxon>
    </lineage>
</organism>
<evidence type="ECO:0000313" key="4">
    <source>
        <dbReference type="EMBL" id="ARU48461.1"/>
    </source>
</evidence>
<dbReference type="Proteomes" id="UP000196005">
    <property type="component" value="Chromosome"/>
</dbReference>
<dbReference type="SUPFAM" id="SSF53146">
    <property type="entry name" value="Nitrogenase accessory factor-like"/>
    <property type="match status" value="1"/>
</dbReference>
<proteinExistence type="inferred from homology"/>
<dbReference type="Gene3D" id="3.30.420.130">
    <property type="entry name" value="Dinitrogenase iron-molybdenum cofactor biosynthesis domain"/>
    <property type="match status" value="1"/>
</dbReference>
<dbReference type="KEGG" id="suls:Sdiek1_1297"/>
<feature type="domain" description="Dinitrogenase iron-molybdenum cofactor biosynthesis" evidence="3">
    <location>
        <begin position="12"/>
        <end position="99"/>
    </location>
</feature>
<dbReference type="PANTHER" id="PTHR33937:SF1">
    <property type="entry name" value="IRON-MOLIBDENUM COFACTOR PROCESSING PROTEIN"/>
    <property type="match status" value="1"/>
</dbReference>
<keyword evidence="2" id="KW-0535">Nitrogen fixation</keyword>
<dbReference type="OrthoDB" id="5339619at2"/>
<dbReference type="InterPro" id="IPR034169">
    <property type="entry name" value="NifX-like"/>
</dbReference>
<evidence type="ECO:0000313" key="5">
    <source>
        <dbReference type="Proteomes" id="UP000196005"/>
    </source>
</evidence>
<sequence>MVKVAFFTNDLKNIDAHFGSGEQFAVYDVGAEGFSLAHVVQTGEERTEGRVEMLQQENIDIMYCIEIGPAAAAKVVNGKIFPIKYKEVVSIETELNKLQTMIATNPPPFIKKILEARG</sequence>
<dbReference type="RefSeq" id="WP_087438415.1">
    <property type="nucleotide sequence ID" value="NZ_CP021416.1"/>
</dbReference>
<comment type="similarity">
    <text evidence="1">Belongs to the NifX/NifY family.</text>
</comment>
<name>A0A1Y0HK32_9BACT</name>
<dbReference type="InterPro" id="IPR051840">
    <property type="entry name" value="NifX/NifY_domain"/>
</dbReference>